<sequence>MLTIYFGLRTDEGTEVGGEAQGYPITIMLLSAAHIVCITHTRGQTAVSVTWCFATLHTYGAFSDFPAIENEANLPGSRALSQPFLARDAKHDESGFYLLQALYPERHSRRAQHVGGAPRRSPMVEACKLRVSLRVPLGRLCARVTRSCMDTPSPFAAPKIPPIPYHLL</sequence>
<proteinExistence type="predicted"/>
<name>A0A2T2N116_CORCC</name>
<evidence type="ECO:0000313" key="1">
    <source>
        <dbReference type="EMBL" id="PSN58738.1"/>
    </source>
</evidence>
<gene>
    <name evidence="1" type="ORF">BS50DRAFT_595197</name>
</gene>
<accession>A0A2T2N116</accession>
<reference evidence="1 2" key="1">
    <citation type="journal article" date="2018" name="Front. Microbiol.">
        <title>Genome-Wide Analysis of Corynespora cassiicola Leaf Fall Disease Putative Effectors.</title>
        <authorList>
            <person name="Lopez D."/>
            <person name="Ribeiro S."/>
            <person name="Label P."/>
            <person name="Fumanal B."/>
            <person name="Venisse J.S."/>
            <person name="Kohler A."/>
            <person name="de Oliveira R.R."/>
            <person name="Labutti K."/>
            <person name="Lipzen A."/>
            <person name="Lail K."/>
            <person name="Bauer D."/>
            <person name="Ohm R.A."/>
            <person name="Barry K.W."/>
            <person name="Spatafora J."/>
            <person name="Grigoriev I.V."/>
            <person name="Martin F.M."/>
            <person name="Pujade-Renaud V."/>
        </authorList>
    </citation>
    <scope>NUCLEOTIDE SEQUENCE [LARGE SCALE GENOMIC DNA]</scope>
    <source>
        <strain evidence="1 2">Philippines</strain>
    </source>
</reference>
<dbReference type="AlphaFoldDB" id="A0A2T2N116"/>
<protein>
    <submittedName>
        <fullName evidence="1">Uncharacterized protein</fullName>
    </submittedName>
</protein>
<dbReference type="EMBL" id="KZ678205">
    <property type="protein sequence ID" value="PSN58738.1"/>
    <property type="molecule type" value="Genomic_DNA"/>
</dbReference>
<evidence type="ECO:0000313" key="2">
    <source>
        <dbReference type="Proteomes" id="UP000240883"/>
    </source>
</evidence>
<organism evidence="1 2">
    <name type="scientific">Corynespora cassiicola Philippines</name>
    <dbReference type="NCBI Taxonomy" id="1448308"/>
    <lineage>
        <taxon>Eukaryota</taxon>
        <taxon>Fungi</taxon>
        <taxon>Dikarya</taxon>
        <taxon>Ascomycota</taxon>
        <taxon>Pezizomycotina</taxon>
        <taxon>Dothideomycetes</taxon>
        <taxon>Pleosporomycetidae</taxon>
        <taxon>Pleosporales</taxon>
        <taxon>Corynesporascaceae</taxon>
        <taxon>Corynespora</taxon>
    </lineage>
</organism>
<keyword evidence="2" id="KW-1185">Reference proteome</keyword>
<dbReference type="Proteomes" id="UP000240883">
    <property type="component" value="Unassembled WGS sequence"/>
</dbReference>